<dbReference type="GO" id="GO:0016491">
    <property type="term" value="F:oxidoreductase activity"/>
    <property type="evidence" value="ECO:0007669"/>
    <property type="project" value="InterPro"/>
</dbReference>
<reference evidence="2" key="1">
    <citation type="submission" date="2021-12" db="EMBL/GenBank/DDBJ databases">
        <authorList>
            <person name="King R."/>
        </authorList>
    </citation>
    <scope>NUCLEOTIDE SEQUENCE</scope>
</reference>
<evidence type="ECO:0000259" key="1">
    <source>
        <dbReference type="PROSITE" id="PS52004"/>
    </source>
</evidence>
<dbReference type="Pfam" id="PF21149">
    <property type="entry name" value="FAS_pseudo-KR"/>
    <property type="match status" value="1"/>
</dbReference>
<dbReference type="InterPro" id="IPR014043">
    <property type="entry name" value="Acyl_transferase_dom"/>
</dbReference>
<dbReference type="InterPro" id="IPR014031">
    <property type="entry name" value="Ketoacyl_synth_C"/>
</dbReference>
<dbReference type="InterPro" id="IPR032821">
    <property type="entry name" value="PKS_assoc"/>
</dbReference>
<dbReference type="CDD" id="cd00833">
    <property type="entry name" value="PKS"/>
    <property type="match status" value="1"/>
</dbReference>
<dbReference type="Gene3D" id="3.90.180.10">
    <property type="entry name" value="Medium-chain alcohol dehydrogenases, catalytic domain"/>
    <property type="match status" value="1"/>
</dbReference>
<dbReference type="SUPFAM" id="SSF53901">
    <property type="entry name" value="Thiolase-like"/>
    <property type="match status" value="2"/>
</dbReference>
<dbReference type="PANTHER" id="PTHR43775:SF23">
    <property type="entry name" value="FATTY ACID SYNTHASE 3"/>
    <property type="match status" value="1"/>
</dbReference>
<evidence type="ECO:0000313" key="2">
    <source>
        <dbReference type="EMBL" id="CAH0395941.1"/>
    </source>
</evidence>
<dbReference type="Gene3D" id="3.40.47.10">
    <property type="match status" value="1"/>
</dbReference>
<dbReference type="Pfam" id="PF00698">
    <property type="entry name" value="Acyl_transf_1"/>
    <property type="match status" value="1"/>
</dbReference>
<dbReference type="GO" id="GO:0006633">
    <property type="term" value="P:fatty acid biosynthetic process"/>
    <property type="evidence" value="ECO:0007669"/>
    <property type="project" value="TreeGrafter"/>
</dbReference>
<dbReference type="InterPro" id="IPR029058">
    <property type="entry name" value="AB_hydrolase_fold"/>
</dbReference>
<dbReference type="Gene3D" id="3.40.50.1820">
    <property type="entry name" value="alpha/beta hydrolase"/>
    <property type="match status" value="1"/>
</dbReference>
<dbReference type="SMART" id="SM00827">
    <property type="entry name" value="PKS_AT"/>
    <property type="match status" value="1"/>
</dbReference>
<dbReference type="InterPro" id="IPR001227">
    <property type="entry name" value="Ac_transferase_dom_sf"/>
</dbReference>
<dbReference type="InterPro" id="IPR049391">
    <property type="entry name" value="FAS_pseudo-KR"/>
</dbReference>
<keyword evidence="3" id="KW-1185">Reference proteome</keyword>
<accession>A0A9P0ANV9</accession>
<dbReference type="SUPFAM" id="SSF53474">
    <property type="entry name" value="alpha/beta-Hydrolases"/>
    <property type="match status" value="1"/>
</dbReference>
<dbReference type="GO" id="GO:0004312">
    <property type="term" value="F:fatty acid synthase activity"/>
    <property type="evidence" value="ECO:0007669"/>
    <property type="project" value="TreeGrafter"/>
</dbReference>
<dbReference type="Pfam" id="PF16197">
    <property type="entry name" value="KAsynt_C_assoc"/>
    <property type="match status" value="1"/>
</dbReference>
<dbReference type="PROSITE" id="PS52004">
    <property type="entry name" value="KS3_2"/>
    <property type="match status" value="1"/>
</dbReference>
<proteinExistence type="predicted"/>
<name>A0A9P0ANV9_BEMTA</name>
<dbReference type="InterPro" id="IPR020841">
    <property type="entry name" value="PKS_Beta-ketoAc_synthase_dom"/>
</dbReference>
<dbReference type="Gene3D" id="3.40.366.10">
    <property type="entry name" value="Malonyl-Coenzyme A Acyl Carrier Protein, domain 2"/>
    <property type="match status" value="1"/>
</dbReference>
<feature type="domain" description="Ketosynthase family 3 (KS3)" evidence="1">
    <location>
        <begin position="4"/>
        <end position="402"/>
    </location>
</feature>
<gene>
    <name evidence="2" type="ORF">BEMITA_LOCUS14062</name>
</gene>
<dbReference type="SUPFAM" id="SSF52151">
    <property type="entry name" value="FabD/lysophospholipase-like"/>
    <property type="match status" value="1"/>
</dbReference>
<dbReference type="Proteomes" id="UP001152759">
    <property type="component" value="Chromosome 9"/>
</dbReference>
<dbReference type="InterPro" id="IPR016036">
    <property type="entry name" value="Malonyl_transacylase_ACP-bd"/>
</dbReference>
<dbReference type="SUPFAM" id="SSF51735">
    <property type="entry name" value="NAD(P)-binding Rossmann-fold domains"/>
    <property type="match status" value="1"/>
</dbReference>
<protein>
    <recommendedName>
        <fullName evidence="1">Ketosynthase family 3 (KS3) domain-containing protein</fullName>
    </recommendedName>
</protein>
<sequence length="2190" mass="242067">MKAKVEVVISGAAGAFPECNNILELEDALFKKVHLVTNDDRKWKETVGYPGHCGKAFTHEKFDPLFFKVPFSSPTTMDPLAKKCLETSVEAIIDAGVNPKSLAGTRTAVYAVYDFSEFEMSTPYAQSQRALLGVARTFTANRLSFTLNLKGPSFTALGGYGQTFHFIDEARAQLEEGEIDAAVIVTANYILSPRSLAILHGMGLAANDGKCSSFDQNAHGYALSEGCVAFFLQRASEARRNWATVIGAEYRFFGTKEGNVLAFDGGPAKEMLRQLYSKWNVDPADVGYIEADGCGIKDRDTEEANIISDVFCRKRRKPLLIGSVKSNVGHAEAAACAIGAVKAIIALKNTKIPPNININSPLPELTSRGIKVVTESTIYDGDLIGVNTIGLTGHFGHLLLRANPRKSSTTVIEETLPQIILLSSRTESGMEDIMTRVRKTKITPEFASLANGVFSQEIQNHMYRGYGIVSSDSANVTIKSQRADGDQRPIWWVFSGMGSQWNTMGSQLMHIPIFRDTIDRCDKVLAPHGVDVKYIITTEDKDIFDNILNAFVGITAVQIGLTEILRALKLEPAGMVGHSVGELGCAYADGCLTLEQTILAAHARGKASREATLIKGMMAAIGMSYGDIVKQLPESIDVACRNSNSSCTISGPAADVEKFVSELTSQKVFARSVNVANIAYHSRYIQPAAPVLLKYLKEVIPENTARSEKWISSSIPKENWGSELATYSSPEYHTNNLLSPVLFEDTIKSIPSNAILIEIAPHGLLQAILKRAMPKKVTNVPLTLRSSPDGVTFLLEAIGQLYLLGCKLDVSALYPPVQFPVPQDTPSLQPFVTWDHSETYGLPSYMTHEHKSTSAISEKCYSVKDIKNLLKIYKKNDTPISCLSFILTEVWKIFGAIEKQEFKSLPVAIDNIQIYSEPHLSVEGSSQVWIQILRGSGEFIVFQDFLDDKPNELTNDEPETSSANQEVVLMTGRIRIWERGSQRDKFPTNNEIHPTLNGDDSYGRFLDFLESAGGLQAKSITDIHTCSKGLLGKIKINSDWTIYLDTLLNLNTMWNAKATEQLPRPASIQSIQLDPELVEKLQKVPDVEFFMNTAVNSLQCIGVTINGFKTVPIPKPVEKLEDVHAERLYFVPYGSSAFKSLHEFWRASFQIMVGNSGRSQNKFKIALDFKVSDTRNGKSAPSASEVLTDFLQASNDLNVEIVPAHTYKNGTKCGVHLSYISGPQCLSQLSLQGGSDDTFFLVAVPVETQIKNGSNTISNYGKDYAVLYEQVFGSFRYGLLKKKISGRKTKVYHVSENVLSTLNALKSEVKTGEEQLVFVVSKTCTSPEAMIRKILREAGTRNFKFFFLLDNNAPPFSLDESIYREQLERDVLMNVLKNGKWGSYHGVPISKLVPANVAQILPHVNQVSEEVNIRYIGLNPTSSQNMTQGSPAILDYSGVTPAGVHVVGIAYKNEGFKNNICLDSIFQWTVPKNLPLDEAASLPTAYLMAHSIMEERMAVRIVNDTDGTMKKTAFIINGQSPIGLAFISLCIEKNYDIYTTVSNETAAQLVSQIFPQIPKSNITNDNSEDFYVPMMFGTNGVGPDIIVSDAPRKQMLTAWTCIGKHGSFVNLNEETMQHNAPLPMGRFSKDTGYYGFKLSQLVQLPKERKIRLHALVSESLSSGQMVHMPHKSVDVNDLSQLSRTVEMVTEQGGKLLLDVGSNYKGKKVKTPASDFNCVSQSEWITPKDSQLSSVIISSSVGRVVNLVEWLLERGVKNIVLSTSDANDNREAVRAINNATSRHEATLLMTSAKAAHTPAGVENILNQAKRLGEISTIFTVAMDTKDSILPVIQKYMKNFLNNYTLINIQGETWTHEIKNMVTIICDDDVSYCGVLSQALTDHNKPATYVVSSRSSCTRNESVVGVKESMTDYLPSSLQELEEIGESLSHWDSRLSSQIPATFIQTTSLATNMPYKHGDVLPVFIIPAFCETQLRPLLSKFMYPCYSAHTRPEANSPQQIAEHLFSSMTKIQTKGPYTIVAETWSGGVAMLLANLLSDFDREVSLFLLQGFPRKMYSLLPQEKSIADCLLEVLLELIEKDTPSKTKDLNGTRGIETAMQLISNKFNRSFVTRALQTIERNLELVKSLSNRKISLQSALVLMEVSQICKLTSDEVEEVSKNFQLVKIDCGNHKEMISHPRTAKLIAEKAPFSW</sequence>
<dbReference type="SMART" id="SM00829">
    <property type="entry name" value="PKS_ER"/>
    <property type="match status" value="1"/>
</dbReference>
<dbReference type="Pfam" id="PF00109">
    <property type="entry name" value="ketoacyl-synt"/>
    <property type="match status" value="1"/>
</dbReference>
<evidence type="ECO:0000313" key="3">
    <source>
        <dbReference type="Proteomes" id="UP001152759"/>
    </source>
</evidence>
<dbReference type="SUPFAM" id="SSF55048">
    <property type="entry name" value="Probable ACP-binding domain of malonyl-CoA ACP transacylase"/>
    <property type="match status" value="1"/>
</dbReference>
<dbReference type="InterPro" id="IPR036291">
    <property type="entry name" value="NAD(P)-bd_dom_sf"/>
</dbReference>
<dbReference type="Gene3D" id="3.10.129.110">
    <property type="entry name" value="Polyketide synthase dehydratase"/>
    <property type="match status" value="1"/>
</dbReference>
<dbReference type="InterPro" id="IPR020843">
    <property type="entry name" value="ER"/>
</dbReference>
<dbReference type="InterPro" id="IPR050091">
    <property type="entry name" value="PKS_NRPS_Biosynth_Enz"/>
</dbReference>
<dbReference type="PANTHER" id="PTHR43775">
    <property type="entry name" value="FATTY ACID SYNTHASE"/>
    <property type="match status" value="1"/>
</dbReference>
<organism evidence="2 3">
    <name type="scientific">Bemisia tabaci</name>
    <name type="common">Sweetpotato whitefly</name>
    <name type="synonym">Aleurodes tabaci</name>
    <dbReference type="NCBI Taxonomy" id="7038"/>
    <lineage>
        <taxon>Eukaryota</taxon>
        <taxon>Metazoa</taxon>
        <taxon>Ecdysozoa</taxon>
        <taxon>Arthropoda</taxon>
        <taxon>Hexapoda</taxon>
        <taxon>Insecta</taxon>
        <taxon>Pterygota</taxon>
        <taxon>Neoptera</taxon>
        <taxon>Paraneoptera</taxon>
        <taxon>Hemiptera</taxon>
        <taxon>Sternorrhyncha</taxon>
        <taxon>Aleyrodoidea</taxon>
        <taxon>Aleyrodidae</taxon>
        <taxon>Aleyrodinae</taxon>
        <taxon>Bemisia</taxon>
    </lineage>
</organism>
<dbReference type="SMART" id="SM00825">
    <property type="entry name" value="PKS_KS"/>
    <property type="match status" value="1"/>
</dbReference>
<dbReference type="InterPro" id="IPR016035">
    <property type="entry name" value="Acyl_Trfase/lysoPLipase"/>
</dbReference>
<dbReference type="EMBL" id="OU963870">
    <property type="protein sequence ID" value="CAH0395941.1"/>
    <property type="molecule type" value="Genomic_DNA"/>
</dbReference>
<dbReference type="InterPro" id="IPR016039">
    <property type="entry name" value="Thiolase-like"/>
</dbReference>
<dbReference type="InterPro" id="IPR014030">
    <property type="entry name" value="Ketoacyl_synth_N"/>
</dbReference>
<dbReference type="Gene3D" id="3.40.50.720">
    <property type="entry name" value="NAD(P)-binding Rossmann-like Domain"/>
    <property type="match status" value="2"/>
</dbReference>
<dbReference type="Pfam" id="PF02801">
    <property type="entry name" value="Ketoacyl-synt_C"/>
    <property type="match status" value="1"/>
</dbReference>
<dbReference type="Gene3D" id="3.30.70.3290">
    <property type="match status" value="1"/>
</dbReference>
<dbReference type="InterPro" id="IPR042104">
    <property type="entry name" value="PKS_dehydratase_sf"/>
</dbReference>